<keyword evidence="3" id="KW-1185">Reference proteome</keyword>
<dbReference type="EMBL" id="MU155395">
    <property type="protein sequence ID" value="KAF9474136.1"/>
    <property type="molecule type" value="Genomic_DNA"/>
</dbReference>
<evidence type="ECO:0000313" key="3">
    <source>
        <dbReference type="Proteomes" id="UP000807469"/>
    </source>
</evidence>
<proteinExistence type="predicted"/>
<comment type="caution">
    <text evidence="2">The sequence shown here is derived from an EMBL/GenBank/DDBJ whole genome shotgun (WGS) entry which is preliminary data.</text>
</comment>
<dbReference type="AlphaFoldDB" id="A0A9P5YUH5"/>
<evidence type="ECO:0000313" key="2">
    <source>
        <dbReference type="EMBL" id="KAF9474136.1"/>
    </source>
</evidence>
<dbReference type="Proteomes" id="UP000807469">
    <property type="component" value="Unassembled WGS sequence"/>
</dbReference>
<name>A0A9P5YUH5_9AGAR</name>
<gene>
    <name evidence="2" type="ORF">BDN70DRAFT_936897</name>
</gene>
<accession>A0A9P5YUH5</accession>
<feature type="compositionally biased region" description="Acidic residues" evidence="1">
    <location>
        <begin position="96"/>
        <end position="109"/>
    </location>
</feature>
<organism evidence="2 3">
    <name type="scientific">Pholiota conissans</name>
    <dbReference type="NCBI Taxonomy" id="109636"/>
    <lineage>
        <taxon>Eukaryota</taxon>
        <taxon>Fungi</taxon>
        <taxon>Dikarya</taxon>
        <taxon>Basidiomycota</taxon>
        <taxon>Agaricomycotina</taxon>
        <taxon>Agaricomycetes</taxon>
        <taxon>Agaricomycetidae</taxon>
        <taxon>Agaricales</taxon>
        <taxon>Agaricineae</taxon>
        <taxon>Strophariaceae</taxon>
        <taxon>Pholiota</taxon>
    </lineage>
</organism>
<protein>
    <submittedName>
        <fullName evidence="2">Uncharacterized protein</fullName>
    </submittedName>
</protein>
<sequence>MRPSDNEDNGNNISAQSLPQFQPTTPSTGDTFSGGRRLAQNADVIADILTATRESPSWKACRIEGTSWAGTAEENIEKYQMRDSWKLNTSKLLGSEEGEEADDKEEAESMEMKTQKSITTTHDIEHRRPE</sequence>
<feature type="compositionally biased region" description="Polar residues" evidence="1">
    <location>
        <begin position="9"/>
        <end position="31"/>
    </location>
</feature>
<reference evidence="2" key="1">
    <citation type="submission" date="2020-11" db="EMBL/GenBank/DDBJ databases">
        <authorList>
            <consortium name="DOE Joint Genome Institute"/>
            <person name="Ahrendt S."/>
            <person name="Riley R."/>
            <person name="Andreopoulos W."/>
            <person name="Labutti K."/>
            <person name="Pangilinan J."/>
            <person name="Ruiz-Duenas F.J."/>
            <person name="Barrasa J.M."/>
            <person name="Sanchez-Garcia M."/>
            <person name="Camarero S."/>
            <person name="Miyauchi S."/>
            <person name="Serrano A."/>
            <person name="Linde D."/>
            <person name="Babiker R."/>
            <person name="Drula E."/>
            <person name="Ayuso-Fernandez I."/>
            <person name="Pacheco R."/>
            <person name="Padilla G."/>
            <person name="Ferreira P."/>
            <person name="Barriuso J."/>
            <person name="Kellner H."/>
            <person name="Castanera R."/>
            <person name="Alfaro M."/>
            <person name="Ramirez L."/>
            <person name="Pisabarro A.G."/>
            <person name="Kuo A."/>
            <person name="Tritt A."/>
            <person name="Lipzen A."/>
            <person name="He G."/>
            <person name="Yan M."/>
            <person name="Ng V."/>
            <person name="Cullen D."/>
            <person name="Martin F."/>
            <person name="Rosso M.-N."/>
            <person name="Henrissat B."/>
            <person name="Hibbett D."/>
            <person name="Martinez A.T."/>
            <person name="Grigoriev I.V."/>
        </authorList>
    </citation>
    <scope>NUCLEOTIDE SEQUENCE</scope>
    <source>
        <strain evidence="2">CIRM-BRFM 674</strain>
    </source>
</reference>
<evidence type="ECO:0000256" key="1">
    <source>
        <dbReference type="SAM" id="MobiDB-lite"/>
    </source>
</evidence>
<dbReference type="OrthoDB" id="2124139at2759"/>
<feature type="region of interest" description="Disordered" evidence="1">
    <location>
        <begin position="90"/>
        <end position="130"/>
    </location>
</feature>
<feature type="region of interest" description="Disordered" evidence="1">
    <location>
        <begin position="1"/>
        <end position="36"/>
    </location>
</feature>